<dbReference type="SMART" id="SM00347">
    <property type="entry name" value="HTH_MARR"/>
    <property type="match status" value="1"/>
</dbReference>
<protein>
    <submittedName>
        <fullName evidence="2">MarR family transcriptional regulator</fullName>
    </submittedName>
</protein>
<evidence type="ECO:0000313" key="2">
    <source>
        <dbReference type="EMBL" id="QUD86574.1"/>
    </source>
</evidence>
<gene>
    <name evidence="2" type="ORF">KCG34_15955</name>
</gene>
<reference evidence="2" key="1">
    <citation type="submission" date="2021-04" db="EMBL/GenBank/DDBJ databases">
        <title>The complete genome sequence of Caulobacter sp. S6.</title>
        <authorList>
            <person name="Tang Y."/>
            <person name="Ouyang W."/>
            <person name="Liu Q."/>
            <person name="Huang B."/>
            <person name="Guo Z."/>
            <person name="Lei P."/>
        </authorList>
    </citation>
    <scope>NUCLEOTIDE SEQUENCE</scope>
    <source>
        <strain evidence="2">S6</strain>
    </source>
</reference>
<dbReference type="AlphaFoldDB" id="A0A975FX44"/>
<organism evidence="2 3">
    <name type="scientific">Phenylobacterium montanum</name>
    <dbReference type="NCBI Taxonomy" id="2823693"/>
    <lineage>
        <taxon>Bacteria</taxon>
        <taxon>Pseudomonadati</taxon>
        <taxon>Pseudomonadota</taxon>
        <taxon>Alphaproteobacteria</taxon>
        <taxon>Caulobacterales</taxon>
        <taxon>Caulobacteraceae</taxon>
        <taxon>Phenylobacterium</taxon>
    </lineage>
</organism>
<dbReference type="InterPro" id="IPR036388">
    <property type="entry name" value="WH-like_DNA-bd_sf"/>
</dbReference>
<feature type="domain" description="HTH marR-type" evidence="1">
    <location>
        <begin position="8"/>
        <end position="137"/>
    </location>
</feature>
<accession>A0A975FX44</accession>
<dbReference type="InterPro" id="IPR000835">
    <property type="entry name" value="HTH_MarR-typ"/>
</dbReference>
<dbReference type="PANTHER" id="PTHR39515">
    <property type="entry name" value="CONSERVED PROTEIN"/>
    <property type="match status" value="1"/>
</dbReference>
<dbReference type="EMBL" id="CP073078">
    <property type="protein sequence ID" value="QUD86574.1"/>
    <property type="molecule type" value="Genomic_DNA"/>
</dbReference>
<name>A0A975FX44_9CAUL</name>
<proteinExistence type="predicted"/>
<keyword evidence="3" id="KW-1185">Reference proteome</keyword>
<dbReference type="InterPro" id="IPR052526">
    <property type="entry name" value="HTH-type_Bedaq_tolerance"/>
</dbReference>
<dbReference type="Gene3D" id="1.10.287.100">
    <property type="match status" value="1"/>
</dbReference>
<dbReference type="GO" id="GO:0003700">
    <property type="term" value="F:DNA-binding transcription factor activity"/>
    <property type="evidence" value="ECO:0007669"/>
    <property type="project" value="InterPro"/>
</dbReference>
<evidence type="ECO:0000259" key="1">
    <source>
        <dbReference type="PROSITE" id="PS50995"/>
    </source>
</evidence>
<dbReference type="PANTHER" id="PTHR39515:SF2">
    <property type="entry name" value="HTH-TYPE TRANSCRIPTIONAL REGULATOR RV0880"/>
    <property type="match status" value="1"/>
</dbReference>
<dbReference type="Proteomes" id="UP000676409">
    <property type="component" value="Chromosome"/>
</dbReference>
<dbReference type="SUPFAM" id="SSF46785">
    <property type="entry name" value="Winged helix' DNA-binding domain"/>
    <property type="match status" value="1"/>
</dbReference>
<evidence type="ECO:0000313" key="3">
    <source>
        <dbReference type="Proteomes" id="UP000676409"/>
    </source>
</evidence>
<dbReference type="Gene3D" id="1.10.10.10">
    <property type="entry name" value="Winged helix-like DNA-binding domain superfamily/Winged helix DNA-binding domain"/>
    <property type="match status" value="1"/>
</dbReference>
<sequence length="144" mass="15649">MSQTESDAAAISRAVMGLSRRLRAEQPEQAVGLTALGVLASLQRSGPLSAAQLAADQRLQPQSLTRVLGEMERSALIRRKRNPADRRALIIEITPIGRHRLASDVRQGQGWLDQAMAAKLTVAERAILRLAAYLMQKLASDADV</sequence>
<dbReference type="InterPro" id="IPR036390">
    <property type="entry name" value="WH_DNA-bd_sf"/>
</dbReference>
<dbReference type="KEGG" id="caul:KCG34_15955"/>
<dbReference type="RefSeq" id="WP_211936626.1">
    <property type="nucleotide sequence ID" value="NZ_CP073078.1"/>
</dbReference>
<dbReference type="PROSITE" id="PS50995">
    <property type="entry name" value="HTH_MARR_2"/>
    <property type="match status" value="1"/>
</dbReference>
<dbReference type="Pfam" id="PF01047">
    <property type="entry name" value="MarR"/>
    <property type="match status" value="1"/>
</dbReference>